<dbReference type="Proteomes" id="UP000015100">
    <property type="component" value="Unassembled WGS sequence"/>
</dbReference>
<gene>
    <name evidence="1" type="ORF">H072_11542</name>
</gene>
<reference evidence="1 2" key="1">
    <citation type="journal article" date="2013" name="PLoS Genet.">
        <title>Genomic mechanisms accounting for the adaptation to parasitism in nematode-trapping fungi.</title>
        <authorList>
            <person name="Meerupati T."/>
            <person name="Andersson K.M."/>
            <person name="Friman E."/>
            <person name="Kumar D."/>
            <person name="Tunlid A."/>
            <person name="Ahren D."/>
        </authorList>
    </citation>
    <scope>NUCLEOTIDE SEQUENCE [LARGE SCALE GENOMIC DNA]</scope>
    <source>
        <strain evidence="1 2">CBS 200.50</strain>
    </source>
</reference>
<evidence type="ECO:0000313" key="2">
    <source>
        <dbReference type="Proteomes" id="UP000015100"/>
    </source>
</evidence>
<proteinExistence type="predicted"/>
<sequence>MSRYPSVYGHEGLRFAEGRSPWAPYLFSDILQCLFFSLSDHTGVQVPGDLNANFNTNHLKLLKFTKDFGRSKYDLTQANTPSTRFAAFFDPGDEYPERTPALGIRLDQVFSSSRSRSYRNRHRSDLVAEVLFPIHDIKAISVKRLGESDFANLEGAGYSYFNQDDPQDYMYEVSIHISRFGHSNNPPPFSSRQFLTGPYYRQYESSGRNLKDMYKHAESIKFIITAPCETWTKLRRLQREHGLCEEAGNSSSTVFFSVNNMENSGAFERDGGTASYHYTSPSRLARPGRLRWELGRRSPSPGLDVDDDRRFLYGPGLRAARNTTGYNHRYNRDYY</sequence>
<evidence type="ECO:0000313" key="1">
    <source>
        <dbReference type="EMBL" id="EPS35108.1"/>
    </source>
</evidence>
<dbReference type="OMA" id="YKHAESI"/>
<keyword evidence="2" id="KW-1185">Reference proteome</keyword>
<dbReference type="AlphaFoldDB" id="S8B7X2"/>
<protein>
    <submittedName>
        <fullName evidence="1">Uncharacterized protein</fullName>
    </submittedName>
</protein>
<accession>S8B7X2</accession>
<dbReference type="EMBL" id="AQGS01001233">
    <property type="protein sequence ID" value="EPS35108.1"/>
    <property type="molecule type" value="Genomic_DNA"/>
</dbReference>
<dbReference type="OrthoDB" id="5408860at2759"/>
<comment type="caution">
    <text evidence="1">The sequence shown here is derived from an EMBL/GenBank/DDBJ whole genome shotgun (WGS) entry which is preliminary data.</text>
</comment>
<reference evidence="2" key="2">
    <citation type="submission" date="2013-04" db="EMBL/GenBank/DDBJ databases">
        <title>Genomic mechanisms accounting for the adaptation to parasitism in nematode-trapping fungi.</title>
        <authorList>
            <person name="Ahren D.G."/>
        </authorList>
    </citation>
    <scope>NUCLEOTIDE SEQUENCE [LARGE SCALE GENOMIC DNA]</scope>
    <source>
        <strain evidence="2">CBS 200.50</strain>
    </source>
</reference>
<name>S8B7X2_DACHA</name>
<organism evidence="1 2">
    <name type="scientific">Dactylellina haptotyla (strain CBS 200.50)</name>
    <name type="common">Nematode-trapping fungus</name>
    <name type="synonym">Monacrosporium haptotylum</name>
    <dbReference type="NCBI Taxonomy" id="1284197"/>
    <lineage>
        <taxon>Eukaryota</taxon>
        <taxon>Fungi</taxon>
        <taxon>Dikarya</taxon>
        <taxon>Ascomycota</taxon>
        <taxon>Pezizomycotina</taxon>
        <taxon>Orbiliomycetes</taxon>
        <taxon>Orbiliales</taxon>
        <taxon>Orbiliaceae</taxon>
        <taxon>Dactylellina</taxon>
    </lineage>
</organism>
<dbReference type="HOGENOM" id="CLU_849859_0_0_1"/>